<evidence type="ECO:0000256" key="11">
    <source>
        <dbReference type="PROSITE-ProRule" id="PRU10141"/>
    </source>
</evidence>
<evidence type="ECO:0000256" key="3">
    <source>
        <dbReference type="ARBA" id="ARBA00022553"/>
    </source>
</evidence>
<keyword evidence="6 16" id="KW-0418">Kinase</keyword>
<protein>
    <submittedName>
        <fullName evidence="16">Cyclin-dependent kinase E-1</fullName>
    </submittedName>
</protein>
<dbReference type="PANTHER" id="PTHR24056">
    <property type="entry name" value="CELL DIVISION PROTEIN KINASE"/>
    <property type="match status" value="1"/>
</dbReference>
<dbReference type="CDD" id="cd07842">
    <property type="entry name" value="STKc_CDK8_like"/>
    <property type="match status" value="1"/>
</dbReference>
<evidence type="ECO:0000256" key="12">
    <source>
        <dbReference type="RuleBase" id="RU000304"/>
    </source>
</evidence>
<dbReference type="FunFam" id="1.10.510.10:FF:000374">
    <property type="entry name" value="Putative cyclin-dependent kinase E-1"/>
    <property type="match status" value="1"/>
</dbReference>
<dbReference type="PROSITE" id="PS00107">
    <property type="entry name" value="PROTEIN_KINASE_ATP"/>
    <property type="match status" value="1"/>
</dbReference>
<feature type="binding site" evidence="11">
    <location>
        <position position="67"/>
    </location>
    <ligand>
        <name>ATP</name>
        <dbReference type="ChEBI" id="CHEBI:30616"/>
    </ligand>
</feature>
<dbReference type="InterPro" id="IPR000719">
    <property type="entry name" value="Prot_kinase_dom"/>
</dbReference>
<evidence type="ECO:0000256" key="7">
    <source>
        <dbReference type="ARBA" id="ARBA00022840"/>
    </source>
</evidence>
<accession>A0A6P5FND6</accession>
<keyword evidence="4" id="KW-0808">Transferase</keyword>
<dbReference type="Gene3D" id="3.30.200.20">
    <property type="entry name" value="Phosphorylase Kinase, domain 1"/>
    <property type="match status" value="1"/>
</dbReference>
<dbReference type="GO" id="GO:0016592">
    <property type="term" value="C:mediator complex"/>
    <property type="evidence" value="ECO:0007669"/>
    <property type="project" value="TreeGrafter"/>
</dbReference>
<dbReference type="InterPro" id="IPR008271">
    <property type="entry name" value="Ser/Thr_kinase_AS"/>
</dbReference>
<feature type="region of interest" description="Disordered" evidence="13">
    <location>
        <begin position="449"/>
        <end position="479"/>
    </location>
</feature>
<reference evidence="15" key="1">
    <citation type="journal article" date="2015" name="Nat. Genet.">
        <title>The pineapple genome and the evolution of CAM photosynthesis.</title>
        <authorList>
            <person name="Ming R."/>
            <person name="VanBuren R."/>
            <person name="Wai C.M."/>
            <person name="Tang H."/>
            <person name="Schatz M.C."/>
            <person name="Bowers J.E."/>
            <person name="Lyons E."/>
            <person name="Wang M.L."/>
            <person name="Chen J."/>
            <person name="Biggers E."/>
            <person name="Zhang J."/>
            <person name="Huang L."/>
            <person name="Zhang L."/>
            <person name="Miao W."/>
            <person name="Zhang J."/>
            <person name="Ye Z."/>
            <person name="Miao C."/>
            <person name="Lin Z."/>
            <person name="Wang H."/>
            <person name="Zhou H."/>
            <person name="Yim W.C."/>
            <person name="Priest H.D."/>
            <person name="Zheng C."/>
            <person name="Woodhouse M."/>
            <person name="Edger P.P."/>
            <person name="Guyot R."/>
            <person name="Guo H.B."/>
            <person name="Guo H."/>
            <person name="Zheng G."/>
            <person name="Singh R."/>
            <person name="Sharma A."/>
            <person name="Min X."/>
            <person name="Zheng Y."/>
            <person name="Lee H."/>
            <person name="Gurtowski J."/>
            <person name="Sedlazeck F.J."/>
            <person name="Harkess A."/>
            <person name="McKain M.R."/>
            <person name="Liao Z."/>
            <person name="Fang J."/>
            <person name="Liu J."/>
            <person name="Zhang X."/>
            <person name="Zhang Q."/>
            <person name="Hu W."/>
            <person name="Qin Y."/>
            <person name="Wang K."/>
            <person name="Chen L.Y."/>
            <person name="Shirley N."/>
            <person name="Lin Y.R."/>
            <person name="Liu L.Y."/>
            <person name="Hernandez A.G."/>
            <person name="Wright C.L."/>
            <person name="Bulone V."/>
            <person name="Tuskan G.A."/>
            <person name="Heath K."/>
            <person name="Zee F."/>
            <person name="Moore P.H."/>
            <person name="Sunkar R."/>
            <person name="Leebens-Mack J.H."/>
            <person name="Mockler T."/>
            <person name="Bennetzen J.L."/>
            <person name="Freeling M."/>
            <person name="Sankoff D."/>
            <person name="Paterson A.H."/>
            <person name="Zhu X."/>
            <person name="Yang X."/>
            <person name="Smith J.A."/>
            <person name="Cushman J.C."/>
            <person name="Paull R.E."/>
            <person name="Yu Q."/>
        </authorList>
    </citation>
    <scope>NUCLEOTIDE SEQUENCE [LARGE SCALE GENOMIC DNA]</scope>
    <source>
        <strain evidence="15">cv. F153</strain>
    </source>
</reference>
<gene>
    <name evidence="16" type="primary">LOC109714700</name>
</gene>
<keyword evidence="3" id="KW-0597">Phosphoprotein</keyword>
<reference evidence="16" key="2">
    <citation type="submission" date="2025-08" db="UniProtKB">
        <authorList>
            <consortium name="RefSeq"/>
        </authorList>
    </citation>
    <scope>IDENTIFICATION</scope>
    <source>
        <tissue evidence="16">Leaf</tissue>
    </source>
</reference>
<sequence length="479" mass="53225">MRREGFGVARVGGGGLGCVGVGDGGRARQQRWLQQYELVGKIGEGTYGLVFLARTKQHRKSSIAIKKFKQSKEGDGVSPTAIREIMLLREISHENVVKLVNVHINHADMSLYLAFDYAEHDLYEIIRHHREKLNLSINPYTVKSLLWQLLNGLNYLHSNWIIHRDLKPSNILVMGEGEEHGVVKIADFGLARIYQAPLKTLYENGVVVTIWYRAPELLLGAKHYTTAVDMWAVGCIFAELLTLKPLFQGVEVKATPNPFQLDQLDKIFKVLGHPTTEKWPTLVHLPHWANDQQHIQGHKYENTGLHTFVHLAPKSPAFDLLSKMLEYDPRKRITAAQALEHEYFRMDPLPGRNALVPSQPGEKIVNYPGRPVDTTTDFEGTTSIQPPQPPSGNAPPGSVSAQSVAASRAVARQMPAMVGGQRIPAASMAAFNAAAQPGMVGLNPANIPMPRGAAAQQQLRRKDPGVMQNPGYPQQKRRF</sequence>
<feature type="compositionally biased region" description="Polar residues" evidence="13">
    <location>
        <begin position="373"/>
        <end position="384"/>
    </location>
</feature>
<evidence type="ECO:0000256" key="10">
    <source>
        <dbReference type="ARBA" id="ARBA00049280"/>
    </source>
</evidence>
<evidence type="ECO:0000259" key="14">
    <source>
        <dbReference type="PROSITE" id="PS50011"/>
    </source>
</evidence>
<keyword evidence="15" id="KW-1185">Reference proteome</keyword>
<evidence type="ECO:0000256" key="9">
    <source>
        <dbReference type="ARBA" id="ARBA00048367"/>
    </source>
</evidence>
<evidence type="ECO:0000313" key="15">
    <source>
        <dbReference type="Proteomes" id="UP000515123"/>
    </source>
</evidence>
<evidence type="ECO:0000256" key="8">
    <source>
        <dbReference type="ARBA" id="ARBA00047811"/>
    </source>
</evidence>
<keyword evidence="7 11" id="KW-0067">ATP-binding</keyword>
<dbReference type="RefSeq" id="XP_020094983.1">
    <property type="nucleotide sequence ID" value="XM_020239394.1"/>
</dbReference>
<comment type="catalytic activity">
    <reaction evidence="9">
        <text>L-seryl-[protein] + ATP = O-phospho-L-seryl-[protein] + ADP + H(+)</text>
        <dbReference type="Rhea" id="RHEA:17989"/>
        <dbReference type="Rhea" id="RHEA-COMP:9863"/>
        <dbReference type="Rhea" id="RHEA-COMP:11604"/>
        <dbReference type="ChEBI" id="CHEBI:15378"/>
        <dbReference type="ChEBI" id="CHEBI:29999"/>
        <dbReference type="ChEBI" id="CHEBI:30616"/>
        <dbReference type="ChEBI" id="CHEBI:83421"/>
        <dbReference type="ChEBI" id="CHEBI:456216"/>
        <dbReference type="EC" id="2.7.11.22"/>
    </reaction>
</comment>
<evidence type="ECO:0000256" key="13">
    <source>
        <dbReference type="SAM" id="MobiDB-lite"/>
    </source>
</evidence>
<dbReference type="PANTHER" id="PTHR24056:SF495">
    <property type="entry name" value="CYCLIN-DEPENDENT KINASE 8-RELATED"/>
    <property type="match status" value="1"/>
</dbReference>
<organism evidence="15 16">
    <name type="scientific">Ananas comosus</name>
    <name type="common">Pineapple</name>
    <name type="synonym">Ananas ananas</name>
    <dbReference type="NCBI Taxonomy" id="4615"/>
    <lineage>
        <taxon>Eukaryota</taxon>
        <taxon>Viridiplantae</taxon>
        <taxon>Streptophyta</taxon>
        <taxon>Embryophyta</taxon>
        <taxon>Tracheophyta</taxon>
        <taxon>Spermatophyta</taxon>
        <taxon>Magnoliopsida</taxon>
        <taxon>Liliopsida</taxon>
        <taxon>Poales</taxon>
        <taxon>Bromeliaceae</taxon>
        <taxon>Bromelioideae</taxon>
        <taxon>Ananas</taxon>
    </lineage>
</organism>
<feature type="region of interest" description="Disordered" evidence="13">
    <location>
        <begin position="350"/>
        <end position="406"/>
    </location>
</feature>
<evidence type="ECO:0000256" key="4">
    <source>
        <dbReference type="ARBA" id="ARBA00022679"/>
    </source>
</evidence>
<keyword evidence="5 11" id="KW-0547">Nucleotide-binding</keyword>
<dbReference type="GO" id="GO:0005524">
    <property type="term" value="F:ATP binding"/>
    <property type="evidence" value="ECO:0007669"/>
    <property type="project" value="UniProtKB-UniRule"/>
</dbReference>
<dbReference type="Pfam" id="PF00069">
    <property type="entry name" value="Pkinase"/>
    <property type="match status" value="1"/>
</dbReference>
<dbReference type="GO" id="GO:0008353">
    <property type="term" value="F:RNA polymerase II CTD heptapeptide repeat kinase activity"/>
    <property type="evidence" value="ECO:0007669"/>
    <property type="project" value="UniProtKB-EC"/>
</dbReference>
<name>A0A6P5FND6_ANACO</name>
<dbReference type="InterPro" id="IPR050108">
    <property type="entry name" value="CDK"/>
</dbReference>
<evidence type="ECO:0000256" key="5">
    <source>
        <dbReference type="ARBA" id="ARBA00022741"/>
    </source>
</evidence>
<evidence type="ECO:0000256" key="6">
    <source>
        <dbReference type="ARBA" id="ARBA00022777"/>
    </source>
</evidence>
<feature type="compositionally biased region" description="Low complexity" evidence="13">
    <location>
        <begin position="394"/>
        <end position="406"/>
    </location>
</feature>
<dbReference type="OrthoDB" id="6284126at2759"/>
<dbReference type="InterPro" id="IPR011009">
    <property type="entry name" value="Kinase-like_dom_sf"/>
</dbReference>
<dbReference type="GO" id="GO:0004693">
    <property type="term" value="F:cyclin-dependent protein serine/threonine kinase activity"/>
    <property type="evidence" value="ECO:0007669"/>
    <property type="project" value="UniProtKB-EC"/>
</dbReference>
<comment type="similarity">
    <text evidence="1">Belongs to the protein kinase superfamily. CMGC Ser/Thr protein kinase family. CDC2/CDKX subfamily.</text>
</comment>
<dbReference type="Gene3D" id="1.10.510.10">
    <property type="entry name" value="Transferase(Phosphotransferase) domain 1"/>
    <property type="match status" value="1"/>
</dbReference>
<keyword evidence="2 12" id="KW-0723">Serine/threonine-protein kinase</keyword>
<dbReference type="PROSITE" id="PS50011">
    <property type="entry name" value="PROTEIN_KINASE_DOM"/>
    <property type="match status" value="1"/>
</dbReference>
<proteinExistence type="inferred from homology"/>
<dbReference type="AlphaFoldDB" id="A0A6P5FND6"/>
<evidence type="ECO:0000313" key="16">
    <source>
        <dbReference type="RefSeq" id="XP_020094983.1"/>
    </source>
</evidence>
<comment type="catalytic activity">
    <reaction evidence="8">
        <text>L-threonyl-[protein] + ATP = O-phospho-L-threonyl-[protein] + ADP + H(+)</text>
        <dbReference type="Rhea" id="RHEA:46608"/>
        <dbReference type="Rhea" id="RHEA-COMP:11060"/>
        <dbReference type="Rhea" id="RHEA-COMP:11605"/>
        <dbReference type="ChEBI" id="CHEBI:15378"/>
        <dbReference type="ChEBI" id="CHEBI:30013"/>
        <dbReference type="ChEBI" id="CHEBI:30616"/>
        <dbReference type="ChEBI" id="CHEBI:61977"/>
        <dbReference type="ChEBI" id="CHEBI:456216"/>
        <dbReference type="EC" id="2.7.11.22"/>
    </reaction>
</comment>
<dbReference type="GeneID" id="109714700"/>
<evidence type="ECO:0000256" key="1">
    <source>
        <dbReference type="ARBA" id="ARBA00006485"/>
    </source>
</evidence>
<dbReference type="Proteomes" id="UP000515123">
    <property type="component" value="Linkage group 8"/>
</dbReference>
<comment type="catalytic activity">
    <reaction evidence="10">
        <text>[DNA-directed RNA polymerase] + ATP = phospho-[DNA-directed RNA polymerase] + ADP + H(+)</text>
        <dbReference type="Rhea" id="RHEA:10216"/>
        <dbReference type="Rhea" id="RHEA-COMP:11321"/>
        <dbReference type="Rhea" id="RHEA-COMP:11322"/>
        <dbReference type="ChEBI" id="CHEBI:15378"/>
        <dbReference type="ChEBI" id="CHEBI:30616"/>
        <dbReference type="ChEBI" id="CHEBI:43176"/>
        <dbReference type="ChEBI" id="CHEBI:68546"/>
        <dbReference type="ChEBI" id="CHEBI:456216"/>
        <dbReference type="EC" id="2.7.11.23"/>
    </reaction>
</comment>
<dbReference type="SMART" id="SM00220">
    <property type="entry name" value="S_TKc"/>
    <property type="match status" value="1"/>
</dbReference>
<dbReference type="InterPro" id="IPR017441">
    <property type="entry name" value="Protein_kinase_ATP_BS"/>
</dbReference>
<evidence type="ECO:0000256" key="2">
    <source>
        <dbReference type="ARBA" id="ARBA00022527"/>
    </source>
</evidence>
<feature type="domain" description="Protein kinase" evidence="14">
    <location>
        <begin position="36"/>
        <end position="344"/>
    </location>
</feature>
<dbReference type="PROSITE" id="PS00108">
    <property type="entry name" value="PROTEIN_KINASE_ST"/>
    <property type="match status" value="1"/>
</dbReference>
<dbReference type="SUPFAM" id="SSF56112">
    <property type="entry name" value="Protein kinase-like (PK-like)"/>
    <property type="match status" value="1"/>
</dbReference>